<name>A0AAV4E0W0_9GAST</name>
<proteinExistence type="predicted"/>
<sequence length="93" mass="10340">MSVPISQAASALKLSREIITVHPDGRTQWGTCPNSQGSSTFYYLIAIQAHGESLVHLNVIDQNERSRKKREKKPSVTASSRCFTNHYGMMAMS</sequence>
<gene>
    <name evidence="1" type="ORF">PoB_007664400</name>
</gene>
<organism evidence="1 2">
    <name type="scientific">Plakobranchus ocellatus</name>
    <dbReference type="NCBI Taxonomy" id="259542"/>
    <lineage>
        <taxon>Eukaryota</taxon>
        <taxon>Metazoa</taxon>
        <taxon>Spiralia</taxon>
        <taxon>Lophotrochozoa</taxon>
        <taxon>Mollusca</taxon>
        <taxon>Gastropoda</taxon>
        <taxon>Heterobranchia</taxon>
        <taxon>Euthyneura</taxon>
        <taxon>Panpulmonata</taxon>
        <taxon>Sacoglossa</taxon>
        <taxon>Placobranchoidea</taxon>
        <taxon>Plakobranchidae</taxon>
        <taxon>Plakobranchus</taxon>
    </lineage>
</organism>
<reference evidence="1 2" key="1">
    <citation type="journal article" date="2021" name="Elife">
        <title>Chloroplast acquisition without the gene transfer in kleptoplastic sea slugs, Plakobranchus ocellatus.</title>
        <authorList>
            <person name="Maeda T."/>
            <person name="Takahashi S."/>
            <person name="Yoshida T."/>
            <person name="Shimamura S."/>
            <person name="Takaki Y."/>
            <person name="Nagai Y."/>
            <person name="Toyoda A."/>
            <person name="Suzuki Y."/>
            <person name="Arimoto A."/>
            <person name="Ishii H."/>
            <person name="Satoh N."/>
            <person name="Nishiyama T."/>
            <person name="Hasebe M."/>
            <person name="Maruyama T."/>
            <person name="Minagawa J."/>
            <person name="Obokata J."/>
            <person name="Shigenobu S."/>
        </authorList>
    </citation>
    <scope>NUCLEOTIDE SEQUENCE [LARGE SCALE GENOMIC DNA]</scope>
</reference>
<protein>
    <submittedName>
        <fullName evidence="1">Uncharacterized protein</fullName>
    </submittedName>
</protein>
<comment type="caution">
    <text evidence="1">The sequence shown here is derived from an EMBL/GenBank/DDBJ whole genome shotgun (WGS) entry which is preliminary data.</text>
</comment>
<keyword evidence="2" id="KW-1185">Reference proteome</keyword>
<evidence type="ECO:0000313" key="2">
    <source>
        <dbReference type="Proteomes" id="UP000735302"/>
    </source>
</evidence>
<dbReference type="AlphaFoldDB" id="A0AAV4E0W0"/>
<dbReference type="Proteomes" id="UP000735302">
    <property type="component" value="Unassembled WGS sequence"/>
</dbReference>
<dbReference type="EMBL" id="BLXT01008584">
    <property type="protein sequence ID" value="GFO50139.1"/>
    <property type="molecule type" value="Genomic_DNA"/>
</dbReference>
<evidence type="ECO:0000313" key="1">
    <source>
        <dbReference type="EMBL" id="GFO50139.1"/>
    </source>
</evidence>
<accession>A0AAV4E0W0</accession>